<dbReference type="PROSITE" id="PS50865">
    <property type="entry name" value="ZF_MYND_2"/>
    <property type="match status" value="1"/>
</dbReference>
<evidence type="ECO:0000259" key="5">
    <source>
        <dbReference type="PROSITE" id="PS50865"/>
    </source>
</evidence>
<proteinExistence type="predicted"/>
<sequence length="303" mass="33965">MPEAEDTIASSGKPEGVYYLSEKDLKKTERHWVISCFHCGKRDGEGGIAVKKCVACLKAAYCSKECQRAAWPNHKRQCGTLGVATAFATLVQHLLNVPVLLHYLRVALVFRLSLLQDRQADKCQTATFNIFLMPFKDEDIFHLAYTKEYDVEDDKHKIPARVNVFLGPKIGEIDVVATKSRTSSSITQQRKDDTNFTRIWKRAKAEASAAGRAQNPIVLVNFAYETHDLCHAIEITENAFETAQGNVPPFALPPSMTTGKLENAHSALDVVNQLIGADVAENRFKLQANMRKYDKQVLRDLKQ</sequence>
<accession>A0A9W8JZ67</accession>
<gene>
    <name evidence="6" type="ORF">NLJ89_g5997</name>
</gene>
<dbReference type="AlphaFoldDB" id="A0A9W8JZ67"/>
<dbReference type="EMBL" id="JANKHO010000604">
    <property type="protein sequence ID" value="KAJ3507993.1"/>
    <property type="molecule type" value="Genomic_DNA"/>
</dbReference>
<dbReference type="Proteomes" id="UP001148786">
    <property type="component" value="Unassembled WGS sequence"/>
</dbReference>
<evidence type="ECO:0000256" key="3">
    <source>
        <dbReference type="ARBA" id="ARBA00022833"/>
    </source>
</evidence>
<reference evidence="6" key="1">
    <citation type="submission" date="2022-07" db="EMBL/GenBank/DDBJ databases">
        <title>Genome Sequence of Agrocybe chaxingu.</title>
        <authorList>
            <person name="Buettner E."/>
        </authorList>
    </citation>
    <scope>NUCLEOTIDE SEQUENCE</scope>
    <source>
        <strain evidence="6">MP-N11</strain>
    </source>
</reference>
<evidence type="ECO:0000256" key="4">
    <source>
        <dbReference type="PROSITE-ProRule" id="PRU00134"/>
    </source>
</evidence>
<feature type="domain" description="MYND-type" evidence="5">
    <location>
        <begin position="36"/>
        <end position="78"/>
    </location>
</feature>
<dbReference type="OrthoDB" id="341421at2759"/>
<evidence type="ECO:0000256" key="2">
    <source>
        <dbReference type="ARBA" id="ARBA00022771"/>
    </source>
</evidence>
<dbReference type="Gene3D" id="6.10.140.2220">
    <property type="match status" value="1"/>
</dbReference>
<dbReference type="Pfam" id="PF26632">
    <property type="entry name" value="DUF8205"/>
    <property type="match status" value="1"/>
</dbReference>
<dbReference type="InterPro" id="IPR002893">
    <property type="entry name" value="Znf_MYND"/>
</dbReference>
<dbReference type="InterPro" id="IPR058518">
    <property type="entry name" value="DUF8205"/>
</dbReference>
<evidence type="ECO:0000313" key="6">
    <source>
        <dbReference type="EMBL" id="KAJ3507993.1"/>
    </source>
</evidence>
<evidence type="ECO:0000256" key="1">
    <source>
        <dbReference type="ARBA" id="ARBA00022723"/>
    </source>
</evidence>
<evidence type="ECO:0000313" key="7">
    <source>
        <dbReference type="Proteomes" id="UP001148786"/>
    </source>
</evidence>
<dbReference type="GO" id="GO:0008270">
    <property type="term" value="F:zinc ion binding"/>
    <property type="evidence" value="ECO:0007669"/>
    <property type="project" value="UniProtKB-KW"/>
</dbReference>
<name>A0A9W8JZ67_9AGAR</name>
<dbReference type="Pfam" id="PF01753">
    <property type="entry name" value="zf-MYND"/>
    <property type="match status" value="1"/>
</dbReference>
<keyword evidence="7" id="KW-1185">Reference proteome</keyword>
<keyword evidence="2 4" id="KW-0863">Zinc-finger</keyword>
<protein>
    <recommendedName>
        <fullName evidence="5">MYND-type domain-containing protein</fullName>
    </recommendedName>
</protein>
<dbReference type="SUPFAM" id="SSF144232">
    <property type="entry name" value="HIT/MYND zinc finger-like"/>
    <property type="match status" value="1"/>
</dbReference>
<keyword evidence="3" id="KW-0862">Zinc</keyword>
<comment type="caution">
    <text evidence="6">The sequence shown here is derived from an EMBL/GenBank/DDBJ whole genome shotgun (WGS) entry which is preliminary data.</text>
</comment>
<organism evidence="6 7">
    <name type="scientific">Agrocybe chaxingu</name>
    <dbReference type="NCBI Taxonomy" id="84603"/>
    <lineage>
        <taxon>Eukaryota</taxon>
        <taxon>Fungi</taxon>
        <taxon>Dikarya</taxon>
        <taxon>Basidiomycota</taxon>
        <taxon>Agaricomycotina</taxon>
        <taxon>Agaricomycetes</taxon>
        <taxon>Agaricomycetidae</taxon>
        <taxon>Agaricales</taxon>
        <taxon>Agaricineae</taxon>
        <taxon>Strophariaceae</taxon>
        <taxon>Agrocybe</taxon>
    </lineage>
</organism>
<keyword evidence="1" id="KW-0479">Metal-binding</keyword>